<dbReference type="Pfam" id="PF08240">
    <property type="entry name" value="ADH_N"/>
    <property type="match status" value="1"/>
</dbReference>
<evidence type="ECO:0000313" key="3">
    <source>
        <dbReference type="Proteomes" id="UP000319383"/>
    </source>
</evidence>
<proteinExistence type="predicted"/>
<dbReference type="InterPro" id="IPR020843">
    <property type="entry name" value="ER"/>
</dbReference>
<dbReference type="Gene3D" id="3.40.50.720">
    <property type="entry name" value="NAD(P)-binding Rossmann-like Domain"/>
    <property type="match status" value="1"/>
</dbReference>
<dbReference type="InterPro" id="IPR013149">
    <property type="entry name" value="ADH-like_C"/>
</dbReference>
<keyword evidence="2" id="KW-0560">Oxidoreductase</keyword>
<protein>
    <submittedName>
        <fullName evidence="2">Quinone oxidoreductase 1</fullName>
        <ecNumber evidence="2">1.6.5.5</ecNumber>
    </submittedName>
</protein>
<dbReference type="EMBL" id="CP036276">
    <property type="protein sequence ID" value="QDU41568.1"/>
    <property type="molecule type" value="Genomic_DNA"/>
</dbReference>
<dbReference type="KEGG" id="sdyn:Mal52_00210"/>
<accession>A0A517ZGG0</accession>
<dbReference type="GO" id="GO:0003960">
    <property type="term" value="F:quinone reductase (NADPH) activity"/>
    <property type="evidence" value="ECO:0007669"/>
    <property type="project" value="UniProtKB-EC"/>
</dbReference>
<reference evidence="2 3" key="1">
    <citation type="submission" date="2019-02" db="EMBL/GenBank/DDBJ databases">
        <title>Deep-cultivation of Planctomycetes and their phenomic and genomic characterization uncovers novel biology.</title>
        <authorList>
            <person name="Wiegand S."/>
            <person name="Jogler M."/>
            <person name="Boedeker C."/>
            <person name="Pinto D."/>
            <person name="Vollmers J."/>
            <person name="Rivas-Marin E."/>
            <person name="Kohn T."/>
            <person name="Peeters S.H."/>
            <person name="Heuer A."/>
            <person name="Rast P."/>
            <person name="Oberbeckmann S."/>
            <person name="Bunk B."/>
            <person name="Jeske O."/>
            <person name="Meyerdierks A."/>
            <person name="Storesund J.E."/>
            <person name="Kallscheuer N."/>
            <person name="Luecker S."/>
            <person name="Lage O.M."/>
            <person name="Pohl T."/>
            <person name="Merkel B.J."/>
            <person name="Hornburger P."/>
            <person name="Mueller R.-W."/>
            <person name="Bruemmer F."/>
            <person name="Labrenz M."/>
            <person name="Spormann A.M."/>
            <person name="Op den Camp H."/>
            <person name="Overmann J."/>
            <person name="Amann R."/>
            <person name="Jetten M.S.M."/>
            <person name="Mascher T."/>
            <person name="Medema M.H."/>
            <person name="Devos D.P."/>
            <person name="Kaster A.-K."/>
            <person name="Ovreas L."/>
            <person name="Rohde M."/>
            <person name="Galperin M.Y."/>
            <person name="Jogler C."/>
        </authorList>
    </citation>
    <scope>NUCLEOTIDE SEQUENCE [LARGE SCALE GENOMIC DNA]</scope>
    <source>
        <strain evidence="2 3">Mal52</strain>
    </source>
</reference>
<dbReference type="RefSeq" id="WP_145373595.1">
    <property type="nucleotide sequence ID" value="NZ_CP036276.1"/>
</dbReference>
<dbReference type="Gene3D" id="3.90.180.10">
    <property type="entry name" value="Medium-chain alcohol dehydrogenases, catalytic domain"/>
    <property type="match status" value="1"/>
</dbReference>
<dbReference type="Proteomes" id="UP000319383">
    <property type="component" value="Chromosome"/>
</dbReference>
<name>A0A517ZGG0_9PLAN</name>
<dbReference type="InterPro" id="IPR011032">
    <property type="entry name" value="GroES-like_sf"/>
</dbReference>
<keyword evidence="3" id="KW-1185">Reference proteome</keyword>
<dbReference type="PANTHER" id="PTHR43677:SF4">
    <property type="entry name" value="QUINONE OXIDOREDUCTASE-LIKE PROTEIN 2"/>
    <property type="match status" value="1"/>
</dbReference>
<dbReference type="EC" id="1.6.5.5" evidence="2"/>
<evidence type="ECO:0000313" key="2">
    <source>
        <dbReference type="EMBL" id="QDU41568.1"/>
    </source>
</evidence>
<organism evidence="2 3">
    <name type="scientific">Symmachiella dynata</name>
    <dbReference type="NCBI Taxonomy" id="2527995"/>
    <lineage>
        <taxon>Bacteria</taxon>
        <taxon>Pseudomonadati</taxon>
        <taxon>Planctomycetota</taxon>
        <taxon>Planctomycetia</taxon>
        <taxon>Planctomycetales</taxon>
        <taxon>Planctomycetaceae</taxon>
        <taxon>Symmachiella</taxon>
    </lineage>
</organism>
<evidence type="ECO:0000259" key="1">
    <source>
        <dbReference type="SMART" id="SM00829"/>
    </source>
</evidence>
<dbReference type="InterPro" id="IPR051397">
    <property type="entry name" value="Zn-ADH-like_protein"/>
</dbReference>
<dbReference type="SMART" id="SM00829">
    <property type="entry name" value="PKS_ER"/>
    <property type="match status" value="1"/>
</dbReference>
<feature type="domain" description="Enoyl reductase (ER)" evidence="1">
    <location>
        <begin position="10"/>
        <end position="322"/>
    </location>
</feature>
<dbReference type="CDD" id="cd08241">
    <property type="entry name" value="QOR1"/>
    <property type="match status" value="1"/>
</dbReference>
<dbReference type="SUPFAM" id="SSF51735">
    <property type="entry name" value="NAD(P)-binding Rossmann-fold domains"/>
    <property type="match status" value="1"/>
</dbReference>
<gene>
    <name evidence="2" type="primary">qorA</name>
    <name evidence="2" type="ORF">Mal52_00210</name>
</gene>
<dbReference type="AlphaFoldDB" id="A0A517ZGG0"/>
<dbReference type="PANTHER" id="PTHR43677">
    <property type="entry name" value="SHORT-CHAIN DEHYDROGENASE/REDUCTASE"/>
    <property type="match status" value="1"/>
</dbReference>
<dbReference type="InterPro" id="IPR036291">
    <property type="entry name" value="NAD(P)-bd_dom_sf"/>
</dbReference>
<dbReference type="Pfam" id="PF00107">
    <property type="entry name" value="ADH_zinc_N"/>
    <property type="match status" value="1"/>
</dbReference>
<sequence length="326" mass="34835">MKAVLCKSYGPPENLTLEEIPDPQPATGQVLIDIHAAGLNFPDTLQIAGKYQFQPPFPFIPGAEVAGTIAQVGEGVTDFQVGNRVMALPGIGGMAQRVVADATAVDPIPDAMDFETAAGFGLIYHTSYHALKQRADLQPGETLLVLGASGGVGLAAVEIGKAFGARVIAAASTDEKLAIAQQHGADELINYGDGALKDKVKNLTGGKGADVIYDPVGGDLFDQATRCVNWKGRILVVGFTSGTIPKYPTNLALLKGCQLVGVFWGDFRRREPELCRKNCAELFDLYEQGRLKPLISQVFPLEQYVEALNVFINRQAVGKIVLGIER</sequence>
<dbReference type="InterPro" id="IPR013154">
    <property type="entry name" value="ADH-like_N"/>
</dbReference>
<dbReference type="SUPFAM" id="SSF50129">
    <property type="entry name" value="GroES-like"/>
    <property type="match status" value="1"/>
</dbReference>